<dbReference type="InterPro" id="IPR037873">
    <property type="entry name" value="BamE-like"/>
</dbReference>
<evidence type="ECO:0000313" key="2">
    <source>
        <dbReference type="EMBL" id="HGB14281.1"/>
    </source>
</evidence>
<dbReference type="Gene3D" id="3.30.1450.10">
    <property type="match status" value="1"/>
</dbReference>
<comment type="caution">
    <text evidence="2">The sequence shown here is derived from an EMBL/GenBank/DDBJ whole genome shotgun (WGS) entry which is preliminary data.</text>
</comment>
<accession>A0A7C3SIC0</accession>
<gene>
    <name evidence="2" type="ORF">ENV62_03455</name>
</gene>
<dbReference type="Pfam" id="PF11399">
    <property type="entry name" value="DUF3192"/>
    <property type="match status" value="1"/>
</dbReference>
<organism evidence="2">
    <name type="scientific">Desulfobacca acetoxidans</name>
    <dbReference type="NCBI Taxonomy" id="60893"/>
    <lineage>
        <taxon>Bacteria</taxon>
        <taxon>Pseudomonadati</taxon>
        <taxon>Thermodesulfobacteriota</taxon>
        <taxon>Desulfobaccia</taxon>
        <taxon>Desulfobaccales</taxon>
        <taxon>Desulfobaccaceae</taxon>
        <taxon>Desulfobacca</taxon>
    </lineage>
</organism>
<dbReference type="EMBL" id="DTHB01000027">
    <property type="protein sequence ID" value="HGB14281.1"/>
    <property type="molecule type" value="Genomic_DNA"/>
</dbReference>
<name>A0A7C3SIC0_9BACT</name>
<proteinExistence type="predicted"/>
<dbReference type="InterPro" id="IPR021534">
    <property type="entry name" value="DUF3192"/>
</dbReference>
<reference evidence="2" key="1">
    <citation type="journal article" date="2020" name="mSystems">
        <title>Genome- and Community-Level Interaction Insights into Carbon Utilization and Element Cycling Functions of Hydrothermarchaeota in Hydrothermal Sediment.</title>
        <authorList>
            <person name="Zhou Z."/>
            <person name="Liu Y."/>
            <person name="Xu W."/>
            <person name="Pan J."/>
            <person name="Luo Z.H."/>
            <person name="Li M."/>
        </authorList>
    </citation>
    <scope>NUCLEOTIDE SEQUENCE [LARGE SCALE GENOMIC DNA]</scope>
    <source>
        <strain evidence="2">SpSt-776</strain>
    </source>
</reference>
<protein>
    <submittedName>
        <fullName evidence="2">DUF3192 domain-containing protein</fullName>
    </submittedName>
</protein>
<evidence type="ECO:0000256" key="1">
    <source>
        <dbReference type="ARBA" id="ARBA00022729"/>
    </source>
</evidence>
<sequence>MHYLSLICMLGLLTLGCDRVLTQWPREEIFSQYFRLQEVRLGMSQAEVEGIMGPPPVQEVGDYRGGRFTFYFYRTHNMDYEGSGTVRGGYTPLIFQNNRLVGMGKRDYYRATDQLIEEEAPAPPWQKRPW</sequence>
<dbReference type="AlphaFoldDB" id="A0A7C3SIC0"/>
<keyword evidence="1" id="KW-0732">Signal</keyword>